<dbReference type="AlphaFoldDB" id="A0A917F0R1"/>
<dbReference type="PANTHER" id="PTHR23416:SF23">
    <property type="entry name" value="ACETYLTRANSFERASE C18B11.09C-RELATED"/>
    <property type="match status" value="1"/>
</dbReference>
<name>A0A917F0R1_9ACTN</name>
<dbReference type="CDD" id="cd04647">
    <property type="entry name" value="LbH_MAT_like"/>
    <property type="match status" value="1"/>
</dbReference>
<organism evidence="4 5">
    <name type="scientific">Marmoricola endophyticus</name>
    <dbReference type="NCBI Taxonomy" id="2040280"/>
    <lineage>
        <taxon>Bacteria</taxon>
        <taxon>Bacillati</taxon>
        <taxon>Actinomycetota</taxon>
        <taxon>Actinomycetes</taxon>
        <taxon>Propionibacteriales</taxon>
        <taxon>Nocardioidaceae</taxon>
        <taxon>Marmoricola</taxon>
    </lineage>
</organism>
<accession>A0A917F0R1</accession>
<evidence type="ECO:0000256" key="1">
    <source>
        <dbReference type="ARBA" id="ARBA00007274"/>
    </source>
</evidence>
<evidence type="ECO:0000256" key="2">
    <source>
        <dbReference type="ARBA" id="ARBA00022679"/>
    </source>
</evidence>
<comment type="caution">
    <text evidence="4">The sequence shown here is derived from an EMBL/GenBank/DDBJ whole genome shotgun (WGS) entry which is preliminary data.</text>
</comment>
<dbReference type="SUPFAM" id="SSF51161">
    <property type="entry name" value="Trimeric LpxA-like enzymes"/>
    <property type="match status" value="1"/>
</dbReference>
<reference evidence="4" key="1">
    <citation type="journal article" date="2014" name="Int. J. Syst. Evol. Microbiol.">
        <title>Complete genome sequence of Corynebacterium casei LMG S-19264T (=DSM 44701T), isolated from a smear-ripened cheese.</title>
        <authorList>
            <consortium name="US DOE Joint Genome Institute (JGI-PGF)"/>
            <person name="Walter F."/>
            <person name="Albersmeier A."/>
            <person name="Kalinowski J."/>
            <person name="Ruckert C."/>
        </authorList>
    </citation>
    <scope>NUCLEOTIDE SEQUENCE</scope>
    <source>
        <strain evidence="4">CGMCC 1.16067</strain>
    </source>
</reference>
<evidence type="ECO:0000256" key="3">
    <source>
        <dbReference type="SAM" id="MobiDB-lite"/>
    </source>
</evidence>
<evidence type="ECO:0000313" key="5">
    <source>
        <dbReference type="Proteomes" id="UP000649179"/>
    </source>
</evidence>
<dbReference type="InterPro" id="IPR011004">
    <property type="entry name" value="Trimer_LpxA-like_sf"/>
</dbReference>
<keyword evidence="2" id="KW-0808">Transferase</keyword>
<sequence length="190" mass="20410">MEWLVIWARDVLVNGFVTSGLVPNRARVWFYRLLGMRLAPGVVIMPRTFIGGRRLTMEPGSGIYYDCHLDTAAPITLGRNVCLSTGVTLVTSGHDIGPSDYRMGPDRPAPIVIGDGCWLGINATVLGGVTIGEGCVIAAGAIVARDCQPDGLYAGAPVARRVKDLEADLPRRRGGKHGSWTRDTHRSSQA</sequence>
<dbReference type="InterPro" id="IPR001451">
    <property type="entry name" value="Hexapep"/>
</dbReference>
<dbReference type="EMBL" id="BMKQ01000001">
    <property type="protein sequence ID" value="GGF31300.1"/>
    <property type="molecule type" value="Genomic_DNA"/>
</dbReference>
<dbReference type="Gene3D" id="2.160.10.10">
    <property type="entry name" value="Hexapeptide repeat proteins"/>
    <property type="match status" value="1"/>
</dbReference>
<reference evidence="4" key="2">
    <citation type="submission" date="2020-09" db="EMBL/GenBank/DDBJ databases">
        <authorList>
            <person name="Sun Q."/>
            <person name="Zhou Y."/>
        </authorList>
    </citation>
    <scope>NUCLEOTIDE SEQUENCE</scope>
    <source>
        <strain evidence="4">CGMCC 1.16067</strain>
    </source>
</reference>
<dbReference type="RefSeq" id="WP_229660465.1">
    <property type="nucleotide sequence ID" value="NZ_BMKQ01000001.1"/>
</dbReference>
<dbReference type="InterPro" id="IPR051159">
    <property type="entry name" value="Hexapeptide_acetyltransf"/>
</dbReference>
<dbReference type="PANTHER" id="PTHR23416">
    <property type="entry name" value="SIALIC ACID SYNTHASE-RELATED"/>
    <property type="match status" value="1"/>
</dbReference>
<evidence type="ECO:0000313" key="4">
    <source>
        <dbReference type="EMBL" id="GGF31300.1"/>
    </source>
</evidence>
<keyword evidence="5" id="KW-1185">Reference proteome</keyword>
<evidence type="ECO:0008006" key="6">
    <source>
        <dbReference type="Google" id="ProtNLM"/>
    </source>
</evidence>
<dbReference type="GO" id="GO:0008374">
    <property type="term" value="F:O-acyltransferase activity"/>
    <property type="evidence" value="ECO:0007669"/>
    <property type="project" value="TreeGrafter"/>
</dbReference>
<proteinExistence type="inferred from homology"/>
<comment type="similarity">
    <text evidence="1">Belongs to the transferase hexapeptide repeat family.</text>
</comment>
<gene>
    <name evidence="4" type="ORF">GCM10011519_00850</name>
</gene>
<dbReference type="Pfam" id="PF00132">
    <property type="entry name" value="Hexapep"/>
    <property type="match status" value="1"/>
</dbReference>
<protein>
    <recommendedName>
        <fullName evidence="6">Acyltransferase</fullName>
    </recommendedName>
</protein>
<feature type="region of interest" description="Disordered" evidence="3">
    <location>
        <begin position="166"/>
        <end position="190"/>
    </location>
</feature>
<feature type="compositionally biased region" description="Basic and acidic residues" evidence="3">
    <location>
        <begin position="180"/>
        <end position="190"/>
    </location>
</feature>
<dbReference type="Proteomes" id="UP000649179">
    <property type="component" value="Unassembled WGS sequence"/>
</dbReference>